<keyword evidence="9" id="KW-0966">Cell projection</keyword>
<evidence type="ECO:0000313" key="9">
    <source>
        <dbReference type="EMBL" id="CBI08396.1"/>
    </source>
</evidence>
<gene>
    <name evidence="9" type="ORF">CARN6_1857</name>
</gene>
<comment type="similarity">
    <text evidence="2">Belongs to the FliH family.</text>
</comment>
<keyword evidence="5" id="KW-0653">Protein transport</keyword>
<feature type="compositionally biased region" description="Basic and acidic residues" evidence="7">
    <location>
        <begin position="1"/>
        <end position="17"/>
    </location>
</feature>
<dbReference type="GO" id="GO:0044781">
    <property type="term" value="P:bacterial-type flagellum organization"/>
    <property type="evidence" value="ECO:0007669"/>
    <property type="project" value="UniProtKB-KW"/>
</dbReference>
<reference evidence="9" key="1">
    <citation type="submission" date="2009-10" db="EMBL/GenBank/DDBJ databases">
        <title>Diversity of trophic interactions inside an arsenic-rich microbial ecosystem.</title>
        <authorList>
            <person name="Bertin P.N."/>
            <person name="Heinrich-Salmeron A."/>
            <person name="Pelletier E."/>
            <person name="Goulhen-Chollet F."/>
            <person name="Arsene-Ploetze F."/>
            <person name="Gallien S."/>
            <person name="Calteau A."/>
            <person name="Vallenet D."/>
            <person name="Casiot C."/>
            <person name="Chane-Woon-Ming B."/>
            <person name="Giloteaux L."/>
            <person name="Barakat M."/>
            <person name="Bonnefoy V."/>
            <person name="Bruneel O."/>
            <person name="Chandler M."/>
            <person name="Cleiss J."/>
            <person name="Duran R."/>
            <person name="Elbaz-Poulichet F."/>
            <person name="Fonknechten N."/>
            <person name="Lauga B."/>
            <person name="Mornico D."/>
            <person name="Ortet P."/>
            <person name="Schaeffer C."/>
            <person name="Siguier P."/>
            <person name="Alexander Thil Smith A."/>
            <person name="Van Dorsselaer A."/>
            <person name="Weissenbach J."/>
            <person name="Medigue C."/>
            <person name="Le Paslier D."/>
        </authorList>
    </citation>
    <scope>NUCLEOTIDE SEQUENCE</scope>
</reference>
<keyword evidence="4" id="KW-1005">Bacterial flagellum biogenesis</keyword>
<proteinExistence type="inferred from homology"/>
<dbReference type="InterPro" id="IPR051472">
    <property type="entry name" value="T3SS_Stator/FliH"/>
</dbReference>
<keyword evidence="6" id="KW-1006">Bacterial flagellum protein export</keyword>
<dbReference type="AlphaFoldDB" id="E6QMC5"/>
<evidence type="ECO:0000259" key="8">
    <source>
        <dbReference type="Pfam" id="PF02108"/>
    </source>
</evidence>
<dbReference type="Pfam" id="PF02108">
    <property type="entry name" value="FliH"/>
    <property type="match status" value="1"/>
</dbReference>
<dbReference type="PANTHER" id="PTHR34982:SF1">
    <property type="entry name" value="FLAGELLAR ASSEMBLY PROTEIN FLIH"/>
    <property type="match status" value="1"/>
</dbReference>
<comment type="function">
    <text evidence="1">Needed for flagellar regrowth and assembly.</text>
</comment>
<keyword evidence="9" id="KW-0282">Flagellum</keyword>
<dbReference type="InterPro" id="IPR018035">
    <property type="entry name" value="Flagellar_FliH/T3SS_HrpE"/>
</dbReference>
<organism evidence="9">
    <name type="scientific">mine drainage metagenome</name>
    <dbReference type="NCBI Taxonomy" id="410659"/>
    <lineage>
        <taxon>unclassified sequences</taxon>
        <taxon>metagenomes</taxon>
        <taxon>ecological metagenomes</taxon>
    </lineage>
</organism>
<evidence type="ECO:0000256" key="7">
    <source>
        <dbReference type="SAM" id="MobiDB-lite"/>
    </source>
</evidence>
<evidence type="ECO:0000256" key="4">
    <source>
        <dbReference type="ARBA" id="ARBA00022795"/>
    </source>
</evidence>
<name>E6QMC5_9ZZZZ</name>
<evidence type="ECO:0000256" key="2">
    <source>
        <dbReference type="ARBA" id="ARBA00006602"/>
    </source>
</evidence>
<accession>E6QMC5</accession>
<feature type="domain" description="Flagellar assembly protein FliH/Type III secretion system HrpE" evidence="8">
    <location>
        <begin position="197"/>
        <end position="316"/>
    </location>
</feature>
<protein>
    <submittedName>
        <fullName evidence="9">Putative flagellar biosynthesis/type III secretory pathway protein-like FliH</fullName>
    </submittedName>
</protein>
<evidence type="ECO:0000256" key="3">
    <source>
        <dbReference type="ARBA" id="ARBA00022448"/>
    </source>
</evidence>
<keyword evidence="3" id="KW-0813">Transport</keyword>
<dbReference type="EMBL" id="CABQ01000213">
    <property type="protein sequence ID" value="CBI08396.1"/>
    <property type="molecule type" value="Genomic_DNA"/>
</dbReference>
<sequence>MSQQDRQDKQDKQDKHLATPQVCRRRDRPEERGSMTEKRAVAWRECGIEPMIYPEMVWSDETAASVVRLSEVFPAMAEDLSVKDGASLSVTNHGTGGNGGRDAGRPGTAWGAGLGALSGADVSDGVSCASASEDTDVAASGEIPAHAKLLAEAEQRGWARGWNEGIQEGRKDAHEQARANYEQMGRDDRERLQSTVVELTEGFAVERERYFHAVEQESVRLALAIAARILRREAQMDPLLLSGAVRVALGQVSESTSVRLLVPEPDAELWRESLRLTPGLRARPEVVGVSGMKLGECRIETEFGNVDMGLLGQLQEIERGFFDRVGSPARTAAEERRSRSGAWKQPGEFHAEAAGEDGVPVCAATVAVGETER</sequence>
<feature type="compositionally biased region" description="Basic and acidic residues" evidence="7">
    <location>
        <begin position="27"/>
        <end position="37"/>
    </location>
</feature>
<dbReference type="GO" id="GO:0015031">
    <property type="term" value="P:protein transport"/>
    <property type="evidence" value="ECO:0007669"/>
    <property type="project" value="UniProtKB-KW"/>
</dbReference>
<evidence type="ECO:0000256" key="1">
    <source>
        <dbReference type="ARBA" id="ARBA00003041"/>
    </source>
</evidence>
<comment type="caution">
    <text evidence="9">The sequence shown here is derived from an EMBL/GenBank/DDBJ whole genome shotgun (WGS) entry which is preliminary data.</text>
</comment>
<dbReference type="PANTHER" id="PTHR34982">
    <property type="entry name" value="YOP PROTEINS TRANSLOCATION PROTEIN L"/>
    <property type="match status" value="1"/>
</dbReference>
<evidence type="ECO:0000256" key="5">
    <source>
        <dbReference type="ARBA" id="ARBA00022927"/>
    </source>
</evidence>
<evidence type="ECO:0000256" key="6">
    <source>
        <dbReference type="ARBA" id="ARBA00023225"/>
    </source>
</evidence>
<feature type="region of interest" description="Disordered" evidence="7">
    <location>
        <begin position="1"/>
        <end position="37"/>
    </location>
</feature>
<dbReference type="GO" id="GO:0005829">
    <property type="term" value="C:cytosol"/>
    <property type="evidence" value="ECO:0007669"/>
    <property type="project" value="TreeGrafter"/>
</dbReference>
<keyword evidence="9" id="KW-0969">Cilium</keyword>